<evidence type="ECO:0000313" key="3">
    <source>
        <dbReference type="Proteomes" id="UP000005237"/>
    </source>
</evidence>
<evidence type="ECO:0000313" key="2">
    <source>
        <dbReference type="EnsemblMetazoa" id="CJA38346.1"/>
    </source>
</evidence>
<dbReference type="Proteomes" id="UP000005237">
    <property type="component" value="Unassembled WGS sequence"/>
</dbReference>
<reference evidence="3" key="1">
    <citation type="submission" date="2010-08" db="EMBL/GenBank/DDBJ databases">
        <authorList>
            <consortium name="Caenorhabditis japonica Sequencing Consortium"/>
            <person name="Wilson R.K."/>
        </authorList>
    </citation>
    <scope>NUCLEOTIDE SEQUENCE [LARGE SCALE GENOMIC DNA]</scope>
    <source>
        <strain evidence="3">DF5081</strain>
    </source>
</reference>
<organism evidence="2 3">
    <name type="scientific">Caenorhabditis japonica</name>
    <dbReference type="NCBI Taxonomy" id="281687"/>
    <lineage>
        <taxon>Eukaryota</taxon>
        <taxon>Metazoa</taxon>
        <taxon>Ecdysozoa</taxon>
        <taxon>Nematoda</taxon>
        <taxon>Chromadorea</taxon>
        <taxon>Rhabditida</taxon>
        <taxon>Rhabditina</taxon>
        <taxon>Rhabditomorpha</taxon>
        <taxon>Rhabditoidea</taxon>
        <taxon>Rhabditidae</taxon>
        <taxon>Peloderinae</taxon>
        <taxon>Caenorhabditis</taxon>
    </lineage>
</organism>
<name>A0A8R1IKN8_CAEJA</name>
<feature type="region of interest" description="Disordered" evidence="1">
    <location>
        <begin position="360"/>
        <end position="388"/>
    </location>
</feature>
<reference evidence="2" key="2">
    <citation type="submission" date="2022-06" db="UniProtKB">
        <authorList>
            <consortium name="EnsemblMetazoa"/>
        </authorList>
    </citation>
    <scope>IDENTIFICATION</scope>
    <source>
        <strain evidence="2">DF5081</strain>
    </source>
</reference>
<feature type="compositionally biased region" description="Basic residues" evidence="1">
    <location>
        <begin position="378"/>
        <end position="388"/>
    </location>
</feature>
<accession>A0A8R1IKN8</accession>
<evidence type="ECO:0000256" key="1">
    <source>
        <dbReference type="SAM" id="MobiDB-lite"/>
    </source>
</evidence>
<proteinExistence type="predicted"/>
<protein>
    <submittedName>
        <fullName evidence="2">Uncharacterized protein</fullName>
    </submittedName>
</protein>
<sequence>MDDHADKKVEKHNDAKIEIFGESGLCCNEVSLRNDHVNPNNFSNRYTCRCAPQCCTFVMKRRNGYDATDAKTESPTQFCRMWHLVETNPEWLLDIPSLLLVSQMPFLRGDPTPTKEMLLHMSHCPTLYLCCKDVLGWEQAYHQAYQEIMDAKVGTELLNPCKVVVLVDPVVPEGAVPILTKDVVVLAPQQEKQIITTMVNEKFQLLIFVIPVILDAAKVELWTRCLNWLQDSVEVILVAAPTRLDDHAIIENFNVQMLSIERTSGRLDVISPDTQVRSMQNKKLIYIGDSGKSRAYWNAVYEIVKDKGLNWPGFMIKPNKESAPTKKSVDLAIPDQGGPLSVGTLSGGAAIRQHPHGVQILPSRRGSDRGRQVSARTRGGHRFQNRPY</sequence>
<dbReference type="AlphaFoldDB" id="A0A8R1IKN8"/>
<dbReference type="EnsemblMetazoa" id="CJA38346.1">
    <property type="protein sequence ID" value="CJA38346.1"/>
    <property type="gene ID" value="WBGene00214193"/>
</dbReference>
<keyword evidence="3" id="KW-1185">Reference proteome</keyword>